<keyword evidence="1" id="KW-0472">Membrane</keyword>
<name>A0ABZ2I2M7_9HYPH</name>
<accession>A0ABZ2I2M7</accession>
<dbReference type="Proteomes" id="UP001369958">
    <property type="component" value="Chromosome"/>
</dbReference>
<protein>
    <submittedName>
        <fullName evidence="2">Uncharacterized protein</fullName>
    </submittedName>
</protein>
<evidence type="ECO:0000313" key="3">
    <source>
        <dbReference type="Proteomes" id="UP001369958"/>
    </source>
</evidence>
<dbReference type="RefSeq" id="WP_338607688.1">
    <property type="nucleotide sequence ID" value="NZ_CP146275.1"/>
</dbReference>
<sequence>MSISGYVPWLVIMSVGLLLTVALPVAIFFIVVPLPLLAAGALYLFGFVAGILVISGAENQPTLWIARLLLPLPAAGLAWWGLAVMGL</sequence>
<organism evidence="2 3">
    <name type="scientific">Pelagibacterium nitratireducens</name>
    <dbReference type="NCBI Taxonomy" id="1046114"/>
    <lineage>
        <taxon>Bacteria</taxon>
        <taxon>Pseudomonadati</taxon>
        <taxon>Pseudomonadota</taxon>
        <taxon>Alphaproteobacteria</taxon>
        <taxon>Hyphomicrobiales</taxon>
        <taxon>Devosiaceae</taxon>
        <taxon>Pelagibacterium</taxon>
    </lineage>
</organism>
<dbReference type="EMBL" id="CP146275">
    <property type="protein sequence ID" value="WWT32226.1"/>
    <property type="molecule type" value="Genomic_DNA"/>
</dbReference>
<reference evidence="2 3" key="1">
    <citation type="submission" date="2024-02" db="EMBL/GenBank/DDBJ databases">
        <title>Complete genome sequence of Pelagibacterium nitratireducens ZH15.</title>
        <authorList>
            <person name="Zhao L.H."/>
        </authorList>
    </citation>
    <scope>NUCLEOTIDE SEQUENCE [LARGE SCALE GENOMIC DNA]</scope>
    <source>
        <strain evidence="2 3">ZH15</strain>
    </source>
</reference>
<feature type="transmembrane region" description="Helical" evidence="1">
    <location>
        <begin position="7"/>
        <end position="30"/>
    </location>
</feature>
<evidence type="ECO:0000256" key="1">
    <source>
        <dbReference type="SAM" id="Phobius"/>
    </source>
</evidence>
<keyword evidence="1" id="KW-0812">Transmembrane</keyword>
<keyword evidence="1" id="KW-1133">Transmembrane helix</keyword>
<gene>
    <name evidence="2" type="ORF">V6617_14595</name>
</gene>
<evidence type="ECO:0000313" key="2">
    <source>
        <dbReference type="EMBL" id="WWT32226.1"/>
    </source>
</evidence>
<proteinExistence type="predicted"/>
<feature type="transmembrane region" description="Helical" evidence="1">
    <location>
        <begin position="64"/>
        <end position="82"/>
    </location>
</feature>
<keyword evidence="3" id="KW-1185">Reference proteome</keyword>
<feature type="transmembrane region" description="Helical" evidence="1">
    <location>
        <begin position="36"/>
        <end position="57"/>
    </location>
</feature>